<evidence type="ECO:0000313" key="9">
    <source>
        <dbReference type="Proteomes" id="UP001189624"/>
    </source>
</evidence>
<name>A0AA86T3Y2_9FABA</name>
<dbReference type="Pfam" id="PF13912">
    <property type="entry name" value="zf-C2H2_6"/>
    <property type="match status" value="1"/>
</dbReference>
<dbReference type="InterPro" id="IPR036236">
    <property type="entry name" value="Znf_C2H2_sf"/>
</dbReference>
<evidence type="ECO:0000259" key="7">
    <source>
        <dbReference type="PROSITE" id="PS50157"/>
    </source>
</evidence>
<dbReference type="GO" id="GO:0009788">
    <property type="term" value="P:negative regulation of abscisic acid-activated signaling pathway"/>
    <property type="evidence" value="ECO:0007669"/>
    <property type="project" value="InterPro"/>
</dbReference>
<dbReference type="GO" id="GO:0008270">
    <property type="term" value="F:zinc ion binding"/>
    <property type="evidence" value="ECO:0007669"/>
    <property type="project" value="UniProtKB-KW"/>
</dbReference>
<keyword evidence="5" id="KW-0539">Nucleus</keyword>
<keyword evidence="2" id="KW-0479">Metal-binding</keyword>
<dbReference type="InterPro" id="IPR044246">
    <property type="entry name" value="ZFP3-like"/>
</dbReference>
<evidence type="ECO:0000256" key="6">
    <source>
        <dbReference type="PROSITE-ProRule" id="PRU00042"/>
    </source>
</evidence>
<proteinExistence type="predicted"/>
<dbReference type="PANTHER" id="PTHR47287">
    <property type="entry name" value="C2H2 AND C2HC ZINC FINGERS SUPERFAMILY PROTEIN"/>
    <property type="match status" value="1"/>
</dbReference>
<evidence type="ECO:0000256" key="4">
    <source>
        <dbReference type="ARBA" id="ARBA00022833"/>
    </source>
</evidence>
<dbReference type="SUPFAM" id="SSF57667">
    <property type="entry name" value="beta-beta-alpha zinc fingers"/>
    <property type="match status" value="1"/>
</dbReference>
<dbReference type="PROSITE" id="PS00028">
    <property type="entry name" value="ZINC_FINGER_C2H2_1"/>
    <property type="match status" value="1"/>
</dbReference>
<dbReference type="PROSITE" id="PS50157">
    <property type="entry name" value="ZINC_FINGER_C2H2_2"/>
    <property type="match status" value="1"/>
</dbReference>
<gene>
    <name evidence="8" type="ORF">AYBTSS11_LOCUS14041</name>
</gene>
<evidence type="ECO:0000313" key="8">
    <source>
        <dbReference type="EMBL" id="CAJ1950034.1"/>
    </source>
</evidence>
<dbReference type="Gramene" id="rna-AYBTSS11_LOCUS14041">
    <property type="protein sequence ID" value="CAJ1950034.1"/>
    <property type="gene ID" value="gene-AYBTSS11_LOCUS14041"/>
</dbReference>
<reference evidence="8" key="1">
    <citation type="submission" date="2023-10" db="EMBL/GenBank/DDBJ databases">
        <authorList>
            <person name="Domelevo Entfellner J.-B."/>
        </authorList>
    </citation>
    <scope>NUCLEOTIDE SEQUENCE</scope>
</reference>
<protein>
    <recommendedName>
        <fullName evidence="7">C2H2-type domain-containing protein</fullName>
    </recommendedName>
</protein>
<dbReference type="EMBL" id="OY731401">
    <property type="protein sequence ID" value="CAJ1950034.1"/>
    <property type="molecule type" value="Genomic_DNA"/>
</dbReference>
<dbReference type="InterPro" id="IPR013087">
    <property type="entry name" value="Znf_C2H2_type"/>
</dbReference>
<organism evidence="8 9">
    <name type="scientific">Sphenostylis stenocarpa</name>
    <dbReference type="NCBI Taxonomy" id="92480"/>
    <lineage>
        <taxon>Eukaryota</taxon>
        <taxon>Viridiplantae</taxon>
        <taxon>Streptophyta</taxon>
        <taxon>Embryophyta</taxon>
        <taxon>Tracheophyta</taxon>
        <taxon>Spermatophyta</taxon>
        <taxon>Magnoliopsida</taxon>
        <taxon>eudicotyledons</taxon>
        <taxon>Gunneridae</taxon>
        <taxon>Pentapetalae</taxon>
        <taxon>rosids</taxon>
        <taxon>fabids</taxon>
        <taxon>Fabales</taxon>
        <taxon>Fabaceae</taxon>
        <taxon>Papilionoideae</taxon>
        <taxon>50 kb inversion clade</taxon>
        <taxon>NPAAA clade</taxon>
        <taxon>indigoferoid/millettioid clade</taxon>
        <taxon>Phaseoleae</taxon>
        <taxon>Sphenostylis</taxon>
    </lineage>
</organism>
<evidence type="ECO:0000256" key="5">
    <source>
        <dbReference type="ARBA" id="ARBA00023242"/>
    </source>
</evidence>
<evidence type="ECO:0000256" key="3">
    <source>
        <dbReference type="ARBA" id="ARBA00022771"/>
    </source>
</evidence>
<feature type="domain" description="C2H2-type" evidence="7">
    <location>
        <begin position="64"/>
        <end position="91"/>
    </location>
</feature>
<dbReference type="AlphaFoldDB" id="A0AA86T3Y2"/>
<evidence type="ECO:0000256" key="1">
    <source>
        <dbReference type="ARBA" id="ARBA00004123"/>
    </source>
</evidence>
<dbReference type="PANTHER" id="PTHR47287:SF9">
    <property type="entry name" value="ZINC FINGER PROTEIN 4-LIKE"/>
    <property type="match status" value="1"/>
</dbReference>
<dbReference type="GO" id="GO:0005634">
    <property type="term" value="C:nucleus"/>
    <property type="evidence" value="ECO:0007669"/>
    <property type="project" value="UniProtKB-SubCell"/>
</dbReference>
<sequence>MKHNQKKNLKFDDDQGSTSNIGTLLDFMKIQNRGDMIRENAVDSSVSYSKGGDAKNSESKANIFACKYCKKEFSTSQALGGHQNAHKQERAFAKHRQSCDVNGLGHFSYYSSYPSFYNFRSFYGESFNRTLGIRSESMIHKLSWNSRYGHSWLKRDRDTSNSSTFDEVRIMRRDYPTMKSYAIPNLKVEDNSDKTSIETLSLFPTVPSNSSSHLHNMSILATTRIIDDSVAKESSSEAPCNLNLTLKI</sequence>
<comment type="subcellular location">
    <subcellularLocation>
        <location evidence="1">Nucleus</location>
    </subcellularLocation>
</comment>
<keyword evidence="3 6" id="KW-0863">Zinc-finger</keyword>
<dbReference type="Gene3D" id="3.30.160.60">
    <property type="entry name" value="Classic Zinc Finger"/>
    <property type="match status" value="1"/>
</dbReference>
<dbReference type="Proteomes" id="UP001189624">
    <property type="component" value="Chromosome 4"/>
</dbReference>
<keyword evidence="4" id="KW-0862">Zinc</keyword>
<evidence type="ECO:0000256" key="2">
    <source>
        <dbReference type="ARBA" id="ARBA00022723"/>
    </source>
</evidence>
<accession>A0AA86T3Y2</accession>
<keyword evidence="9" id="KW-1185">Reference proteome</keyword>